<keyword evidence="2" id="KW-1185">Reference proteome</keyword>
<dbReference type="Proteomes" id="UP000284706">
    <property type="component" value="Unassembled WGS sequence"/>
</dbReference>
<sequence length="565" mass="63026">MDALKKPKVSLNDDVLSLIFEINCDPFLESDALNNLRRYSQVSRAWRNLAFQSPGLWGRLIDLDELNRLNSRFWADEIVRRAGTTSFLWVKGTYIQREIVADWHKGPDGVNRMTRTSRPHFLSELLFTFVNANWKRVERFSVTIAPNSLDASRWSVLFSHPSPNLREFVLTGVTGGIGEHMGNVSIFSNDAPLLTRFVDSDAGFSIHNASWLPHIRSLTLPSHQTLQDSLLALQMTPLLEDLQFSIAGAKRPDDDIDQSMILSEPIELAFSKQVKVSASIKDCIDLLASVVLAPGCKLDVKCRSVRESPSSSACMDALFNLSKAFFPAGRSFELEIVIRIGFPEPDEVIWALMGHIPTHFSMEILIKGCPLTLNIAGSMGHINGTLPLALPDIVNVNALILDLRVTCKCSVHQRSGMEDFPDDYCQYFPVFALGLILRLASNTESLTCTADGVCHIAALQKMAHGGHTQPFLPLLQVLKVSAARDEDHIVKILLPFLRMRRAMNHTIARLDLTVGSLRIKDGQTLPDLIQMLDEFVGMEVLWRDAGSNTVRKHVCRIGKPKPGEK</sequence>
<protein>
    <recommendedName>
        <fullName evidence="3">F-box domain-containing protein</fullName>
    </recommendedName>
</protein>
<evidence type="ECO:0000313" key="1">
    <source>
        <dbReference type="EMBL" id="PPQ68944.1"/>
    </source>
</evidence>
<reference evidence="1 2" key="1">
    <citation type="journal article" date="2018" name="Evol. Lett.">
        <title>Horizontal gene cluster transfer increased hallucinogenic mushroom diversity.</title>
        <authorList>
            <person name="Reynolds H.T."/>
            <person name="Vijayakumar V."/>
            <person name="Gluck-Thaler E."/>
            <person name="Korotkin H.B."/>
            <person name="Matheny P.B."/>
            <person name="Slot J.C."/>
        </authorList>
    </citation>
    <scope>NUCLEOTIDE SEQUENCE [LARGE SCALE GENOMIC DNA]</scope>
    <source>
        <strain evidence="1 2">SRW20</strain>
    </source>
</reference>
<dbReference type="OrthoDB" id="2985369at2759"/>
<gene>
    <name evidence="1" type="ORF">CVT26_001815</name>
</gene>
<dbReference type="InParanoid" id="A0A409VRQ8"/>
<evidence type="ECO:0008006" key="3">
    <source>
        <dbReference type="Google" id="ProtNLM"/>
    </source>
</evidence>
<organism evidence="1 2">
    <name type="scientific">Gymnopilus dilepis</name>
    <dbReference type="NCBI Taxonomy" id="231916"/>
    <lineage>
        <taxon>Eukaryota</taxon>
        <taxon>Fungi</taxon>
        <taxon>Dikarya</taxon>
        <taxon>Basidiomycota</taxon>
        <taxon>Agaricomycotina</taxon>
        <taxon>Agaricomycetes</taxon>
        <taxon>Agaricomycetidae</taxon>
        <taxon>Agaricales</taxon>
        <taxon>Agaricineae</taxon>
        <taxon>Hymenogastraceae</taxon>
        <taxon>Gymnopilus</taxon>
    </lineage>
</organism>
<name>A0A409VRQ8_9AGAR</name>
<accession>A0A409VRQ8</accession>
<dbReference type="AlphaFoldDB" id="A0A409VRQ8"/>
<evidence type="ECO:0000313" key="2">
    <source>
        <dbReference type="Proteomes" id="UP000284706"/>
    </source>
</evidence>
<proteinExistence type="predicted"/>
<comment type="caution">
    <text evidence="1">The sequence shown here is derived from an EMBL/GenBank/DDBJ whole genome shotgun (WGS) entry which is preliminary data.</text>
</comment>
<dbReference type="EMBL" id="NHYE01005584">
    <property type="protein sequence ID" value="PPQ68944.1"/>
    <property type="molecule type" value="Genomic_DNA"/>
</dbReference>